<proteinExistence type="predicted"/>
<evidence type="ECO:0000313" key="1">
    <source>
        <dbReference type="EMBL" id="CAK9022257.1"/>
    </source>
</evidence>
<protein>
    <submittedName>
        <fullName evidence="1">Uncharacterized protein</fullName>
    </submittedName>
</protein>
<dbReference type="EMBL" id="CAXAMN010007646">
    <property type="protein sequence ID" value="CAK9022257.1"/>
    <property type="molecule type" value="Genomic_DNA"/>
</dbReference>
<gene>
    <name evidence="1" type="ORF">CCMP2556_LOCUS14750</name>
</gene>
<reference evidence="1 2" key="1">
    <citation type="submission" date="2024-02" db="EMBL/GenBank/DDBJ databases">
        <authorList>
            <person name="Chen Y."/>
            <person name="Shah S."/>
            <person name="Dougan E. K."/>
            <person name="Thang M."/>
            <person name="Chan C."/>
        </authorList>
    </citation>
    <scope>NUCLEOTIDE SEQUENCE [LARGE SCALE GENOMIC DNA]</scope>
</reference>
<accession>A0ABP0K645</accession>
<sequence>MSYDLRRISNHSVSGGRNATILMDPEYVLGKSKSTAKPNVGIFAANGYKCYPPTYRNGPRPADVKRLSAPVNRLPKVQSMPNLRKGRSASAPQIGELRWLQGLQAAK</sequence>
<dbReference type="Proteomes" id="UP001642484">
    <property type="component" value="Unassembled WGS sequence"/>
</dbReference>
<organism evidence="1 2">
    <name type="scientific">Durusdinium trenchii</name>
    <dbReference type="NCBI Taxonomy" id="1381693"/>
    <lineage>
        <taxon>Eukaryota</taxon>
        <taxon>Sar</taxon>
        <taxon>Alveolata</taxon>
        <taxon>Dinophyceae</taxon>
        <taxon>Suessiales</taxon>
        <taxon>Symbiodiniaceae</taxon>
        <taxon>Durusdinium</taxon>
    </lineage>
</organism>
<keyword evidence="2" id="KW-1185">Reference proteome</keyword>
<evidence type="ECO:0000313" key="2">
    <source>
        <dbReference type="Proteomes" id="UP001642484"/>
    </source>
</evidence>
<comment type="caution">
    <text evidence="1">The sequence shown here is derived from an EMBL/GenBank/DDBJ whole genome shotgun (WGS) entry which is preliminary data.</text>
</comment>
<name>A0ABP0K645_9DINO</name>